<accession>A0A8F5BLD2</accession>
<dbReference type="InterPro" id="IPR009844">
    <property type="entry name" value="DUF1404"/>
</dbReference>
<evidence type="ECO:0008006" key="4">
    <source>
        <dbReference type="Google" id="ProtNLM"/>
    </source>
</evidence>
<gene>
    <name evidence="2" type="ORF">J5U23_00306</name>
</gene>
<feature type="transmembrane region" description="Helical" evidence="1">
    <location>
        <begin position="12"/>
        <end position="32"/>
    </location>
</feature>
<dbReference type="RefSeq" id="WP_218259186.1">
    <property type="nucleotide sequence ID" value="NZ_CP077717.1"/>
</dbReference>
<feature type="transmembrane region" description="Helical" evidence="1">
    <location>
        <begin position="63"/>
        <end position="82"/>
    </location>
</feature>
<dbReference type="KEGG" id="sshi:J5U23_00306"/>
<evidence type="ECO:0000313" key="3">
    <source>
        <dbReference type="Proteomes" id="UP000694018"/>
    </source>
</evidence>
<sequence>MKLVRREEFKAKNLIMPLILIITVINPIYESLEFKYEFLFMLSHYLLVLSGLLIGYKILRGNSYYSVLGIIPIIFWHMPLFYNLAGAYIAYRILDNITLLLGGILIGSYIPLMSTAIKLGLLVLWMAADSVLSVILIVEWPNYSNSIYPFSPWPLSQEVLTGIVMFFTMTVLFIIALVKILKSSTFKLL</sequence>
<keyword evidence="1" id="KW-0812">Transmembrane</keyword>
<proteinExistence type="predicted"/>
<keyword evidence="1" id="KW-0472">Membrane</keyword>
<organism evidence="2 3">
    <name type="scientific">Saccharolobus shibatae (strain ATCC 51178 / DSM 5389 / JCM 8931 / NBRC 15437 / B12)</name>
    <name type="common">Sulfolobus shibatae</name>
    <dbReference type="NCBI Taxonomy" id="523848"/>
    <lineage>
        <taxon>Archaea</taxon>
        <taxon>Thermoproteota</taxon>
        <taxon>Thermoprotei</taxon>
        <taxon>Sulfolobales</taxon>
        <taxon>Sulfolobaceae</taxon>
        <taxon>Saccharolobus</taxon>
    </lineage>
</organism>
<feature type="transmembrane region" description="Helical" evidence="1">
    <location>
        <begin position="119"/>
        <end position="140"/>
    </location>
</feature>
<dbReference type="Pfam" id="PF07185">
    <property type="entry name" value="DUF1404"/>
    <property type="match status" value="1"/>
</dbReference>
<keyword evidence="1" id="KW-1133">Transmembrane helix</keyword>
<dbReference type="AlphaFoldDB" id="A0A8F5BLD2"/>
<dbReference type="GeneID" id="65561923"/>
<feature type="transmembrane region" description="Helical" evidence="1">
    <location>
        <begin position="38"/>
        <end position="56"/>
    </location>
</feature>
<evidence type="ECO:0000313" key="2">
    <source>
        <dbReference type="EMBL" id="QXJ27439.1"/>
    </source>
</evidence>
<feature type="transmembrane region" description="Helical" evidence="1">
    <location>
        <begin position="88"/>
        <end position="112"/>
    </location>
</feature>
<protein>
    <recommendedName>
        <fullName evidence="4">DUF1404 domain-containing protein</fullName>
    </recommendedName>
</protein>
<dbReference type="Proteomes" id="UP000694018">
    <property type="component" value="Chromosome"/>
</dbReference>
<name>A0A8F5BLD2_SACSH</name>
<reference evidence="2" key="1">
    <citation type="journal article" date="2021" name="Environ. Microbiol.">
        <title>New insights into the diversity and evolution of the archaeal mobilome from three complete genomes of Saccharolobus shibatae.</title>
        <authorList>
            <person name="Medvedeva S."/>
            <person name="Brandt D."/>
            <person name="Cvirkaite-Krupovic V."/>
            <person name="Liu Y."/>
            <person name="Severinov K."/>
            <person name="Ishino S."/>
            <person name="Ishino Y."/>
            <person name="Prangishvili D."/>
            <person name="Kalinowski J."/>
            <person name="Krupovic M."/>
        </authorList>
    </citation>
    <scope>NUCLEOTIDE SEQUENCE</scope>
    <source>
        <strain evidence="2">B12</strain>
    </source>
</reference>
<feature type="transmembrane region" description="Helical" evidence="1">
    <location>
        <begin position="160"/>
        <end position="181"/>
    </location>
</feature>
<dbReference type="EMBL" id="CP077717">
    <property type="protein sequence ID" value="QXJ27439.1"/>
    <property type="molecule type" value="Genomic_DNA"/>
</dbReference>
<dbReference type="OrthoDB" id="34641at2157"/>
<evidence type="ECO:0000256" key="1">
    <source>
        <dbReference type="SAM" id="Phobius"/>
    </source>
</evidence>